<organism evidence="3">
    <name type="scientific">Schistocephalus solidus</name>
    <name type="common">Tapeworm</name>
    <dbReference type="NCBI Taxonomy" id="70667"/>
    <lineage>
        <taxon>Eukaryota</taxon>
        <taxon>Metazoa</taxon>
        <taxon>Spiralia</taxon>
        <taxon>Lophotrochozoa</taxon>
        <taxon>Platyhelminthes</taxon>
        <taxon>Cestoda</taxon>
        <taxon>Eucestoda</taxon>
        <taxon>Diphyllobothriidea</taxon>
        <taxon>Diphyllobothriidae</taxon>
        <taxon>Schistocephalus</taxon>
    </lineage>
</organism>
<dbReference type="OrthoDB" id="10070415at2759"/>
<sequence length="143" mass="16319">MQDAWMVSNTGGIRGYADRNETKKLCQSHQGHIRPLNQGSRNADGTKFLTETSQILKRWAKHFLRVRNCSSAIFAAAIDQLPQVDTNNDLDLPPSLPETFWIMQQISRGKAPESNAIPQEVYKHGGSRLMAELKTVFQEWWHQ</sequence>
<protein>
    <submittedName>
        <fullName evidence="1 3">Uncharacterized protein</fullName>
    </submittedName>
</protein>
<evidence type="ECO:0000313" key="1">
    <source>
        <dbReference type="EMBL" id="VDL88317.1"/>
    </source>
</evidence>
<evidence type="ECO:0000313" key="2">
    <source>
        <dbReference type="Proteomes" id="UP000275846"/>
    </source>
</evidence>
<proteinExistence type="predicted"/>
<evidence type="ECO:0000313" key="3">
    <source>
        <dbReference type="WBParaSite" id="SSLN_0000200001-mRNA-1"/>
    </source>
</evidence>
<dbReference type="AlphaFoldDB" id="A0A183SCI4"/>
<keyword evidence="2" id="KW-1185">Reference proteome</keyword>
<reference evidence="1 2" key="2">
    <citation type="submission" date="2018-11" db="EMBL/GenBank/DDBJ databases">
        <authorList>
            <consortium name="Pathogen Informatics"/>
        </authorList>
    </citation>
    <scope>NUCLEOTIDE SEQUENCE [LARGE SCALE GENOMIC DNA]</scope>
    <source>
        <strain evidence="1 2">NST_G2</strain>
    </source>
</reference>
<dbReference type="WBParaSite" id="SSLN_0000200001-mRNA-1">
    <property type="protein sequence ID" value="SSLN_0000200001-mRNA-1"/>
    <property type="gene ID" value="SSLN_0000200001"/>
</dbReference>
<reference evidence="3" key="1">
    <citation type="submission" date="2016-06" db="UniProtKB">
        <authorList>
            <consortium name="WormBaseParasite"/>
        </authorList>
    </citation>
    <scope>IDENTIFICATION</scope>
</reference>
<gene>
    <name evidence="1" type="ORF">SSLN_LOCUS1932</name>
</gene>
<accession>A0A183SCI4</accession>
<dbReference type="Proteomes" id="UP000275846">
    <property type="component" value="Unassembled WGS sequence"/>
</dbReference>
<name>A0A183SCI4_SCHSO</name>
<dbReference type="EMBL" id="UYSU01010218">
    <property type="protein sequence ID" value="VDL88317.1"/>
    <property type="molecule type" value="Genomic_DNA"/>
</dbReference>